<feature type="compositionally biased region" description="Low complexity" evidence="10">
    <location>
        <begin position="694"/>
        <end position="705"/>
    </location>
</feature>
<evidence type="ECO:0000256" key="4">
    <source>
        <dbReference type="ARBA" id="ARBA00022741"/>
    </source>
</evidence>
<dbReference type="GO" id="GO:0005634">
    <property type="term" value="C:nucleus"/>
    <property type="evidence" value="ECO:0007669"/>
    <property type="project" value="TreeGrafter"/>
</dbReference>
<dbReference type="InterPro" id="IPR011009">
    <property type="entry name" value="Kinase-like_dom_sf"/>
</dbReference>
<comment type="catalytic activity">
    <reaction evidence="7">
        <text>L-threonyl-[protein] + ATP = O-phospho-L-threonyl-[protein] + ADP + H(+)</text>
        <dbReference type="Rhea" id="RHEA:46608"/>
        <dbReference type="Rhea" id="RHEA-COMP:11060"/>
        <dbReference type="Rhea" id="RHEA-COMP:11605"/>
        <dbReference type="ChEBI" id="CHEBI:15378"/>
        <dbReference type="ChEBI" id="CHEBI:30013"/>
        <dbReference type="ChEBI" id="CHEBI:30616"/>
        <dbReference type="ChEBI" id="CHEBI:61977"/>
        <dbReference type="ChEBI" id="CHEBI:456216"/>
        <dbReference type="EC" id="2.7.11.1"/>
    </reaction>
</comment>
<feature type="binding site" evidence="9">
    <location>
        <position position="243"/>
    </location>
    <ligand>
        <name>ATP</name>
        <dbReference type="ChEBI" id="CHEBI:30616"/>
    </ligand>
</feature>
<keyword evidence="2" id="KW-0723">Serine/threonine-protein kinase</keyword>
<reference evidence="12 13" key="1">
    <citation type="journal article" date="2007" name="Proc. Natl. Acad. Sci. U.S.A.">
        <title>Independent sorting-out of thousands of duplicated gene pairs in two yeast species descended from a whole-genome duplication.</title>
        <authorList>
            <person name="Scannell D.R."/>
            <person name="Frank A.C."/>
            <person name="Conant G.C."/>
            <person name="Byrne K.P."/>
            <person name="Woolfit M."/>
            <person name="Wolfe K.H."/>
        </authorList>
    </citation>
    <scope>NUCLEOTIDE SEQUENCE [LARGE SCALE GENOMIC DNA]</scope>
    <source>
        <strain evidence="13">ATCC 22028 / DSM 70294 / BCRC 21397 / CBS 2163 / NBRC 10782 / NRRL Y-8283 / UCD 57-17</strain>
    </source>
</reference>
<organism evidence="13">
    <name type="scientific">Vanderwaltozyma polyspora (strain ATCC 22028 / DSM 70294 / BCRC 21397 / CBS 2163 / NBRC 10782 / NRRL Y-8283 / UCD 57-17)</name>
    <name type="common">Kluyveromyces polysporus</name>
    <dbReference type="NCBI Taxonomy" id="436907"/>
    <lineage>
        <taxon>Eukaryota</taxon>
        <taxon>Fungi</taxon>
        <taxon>Dikarya</taxon>
        <taxon>Ascomycota</taxon>
        <taxon>Saccharomycotina</taxon>
        <taxon>Saccharomycetes</taxon>
        <taxon>Saccharomycetales</taxon>
        <taxon>Saccharomycetaceae</taxon>
        <taxon>Vanderwaltozyma</taxon>
    </lineage>
</organism>
<dbReference type="PANTHER" id="PTHR44167:SF24">
    <property type="entry name" value="SERINE_THREONINE-PROTEIN KINASE CHK2"/>
    <property type="match status" value="1"/>
</dbReference>
<dbReference type="InterPro" id="IPR017441">
    <property type="entry name" value="Protein_kinase_ATP_BS"/>
</dbReference>
<evidence type="ECO:0000256" key="1">
    <source>
        <dbReference type="ARBA" id="ARBA00012513"/>
    </source>
</evidence>
<feature type="domain" description="Protein kinase" evidence="11">
    <location>
        <begin position="213"/>
        <end position="520"/>
    </location>
</feature>
<dbReference type="PhylomeDB" id="A7TLM7"/>
<keyword evidence="3" id="KW-0808">Transferase</keyword>
<keyword evidence="5" id="KW-0418">Kinase</keyword>
<dbReference type="OMA" id="KEFRIAK"/>
<evidence type="ECO:0000259" key="11">
    <source>
        <dbReference type="PROSITE" id="PS50011"/>
    </source>
</evidence>
<dbReference type="PROSITE" id="PS00108">
    <property type="entry name" value="PROTEIN_KINASE_ST"/>
    <property type="match status" value="1"/>
</dbReference>
<dbReference type="GO" id="GO:0004674">
    <property type="term" value="F:protein serine/threonine kinase activity"/>
    <property type="evidence" value="ECO:0007669"/>
    <property type="project" value="UniProtKB-KW"/>
</dbReference>
<dbReference type="HOGENOM" id="CLU_009275_1_1_1"/>
<accession>A7TLM7</accession>
<dbReference type="Proteomes" id="UP000000267">
    <property type="component" value="Unassembled WGS sequence"/>
</dbReference>
<evidence type="ECO:0000256" key="7">
    <source>
        <dbReference type="ARBA" id="ARBA00047899"/>
    </source>
</evidence>
<dbReference type="eggNOG" id="KOG0583">
    <property type="taxonomic scope" value="Eukaryota"/>
</dbReference>
<proteinExistence type="predicted"/>
<dbReference type="Pfam" id="PF00069">
    <property type="entry name" value="Pkinase"/>
    <property type="match status" value="1"/>
</dbReference>
<keyword evidence="4 9" id="KW-0547">Nucleotide-binding</keyword>
<evidence type="ECO:0000256" key="5">
    <source>
        <dbReference type="ARBA" id="ARBA00022777"/>
    </source>
</evidence>
<feature type="compositionally biased region" description="Polar residues" evidence="10">
    <location>
        <begin position="1"/>
        <end position="16"/>
    </location>
</feature>
<dbReference type="InParanoid" id="A7TLM7"/>
<dbReference type="OrthoDB" id="4062651at2759"/>
<dbReference type="KEGG" id="vpo:Kpol_1056p20"/>
<evidence type="ECO:0000256" key="8">
    <source>
        <dbReference type="ARBA" id="ARBA00048679"/>
    </source>
</evidence>
<dbReference type="AlphaFoldDB" id="A7TLM7"/>
<dbReference type="PROSITE" id="PS00107">
    <property type="entry name" value="PROTEIN_KINASE_ATP"/>
    <property type="match status" value="1"/>
</dbReference>
<feature type="compositionally biased region" description="Acidic residues" evidence="10">
    <location>
        <begin position="645"/>
        <end position="660"/>
    </location>
</feature>
<evidence type="ECO:0000256" key="9">
    <source>
        <dbReference type="PROSITE-ProRule" id="PRU10141"/>
    </source>
</evidence>
<feature type="region of interest" description="Disordered" evidence="10">
    <location>
        <begin position="639"/>
        <end position="713"/>
    </location>
</feature>
<dbReference type="InterPro" id="IPR000719">
    <property type="entry name" value="Prot_kinase_dom"/>
</dbReference>
<dbReference type="PROSITE" id="PS50011">
    <property type="entry name" value="PROTEIN_KINASE_DOM"/>
    <property type="match status" value="1"/>
</dbReference>
<evidence type="ECO:0000313" key="13">
    <source>
        <dbReference type="Proteomes" id="UP000000267"/>
    </source>
</evidence>
<keyword evidence="6 9" id="KW-0067">ATP-binding</keyword>
<feature type="compositionally biased region" description="Basic and acidic residues" evidence="10">
    <location>
        <begin position="661"/>
        <end position="676"/>
    </location>
</feature>
<comment type="catalytic activity">
    <reaction evidence="8">
        <text>L-seryl-[protein] + ATP = O-phospho-L-seryl-[protein] + ADP + H(+)</text>
        <dbReference type="Rhea" id="RHEA:17989"/>
        <dbReference type="Rhea" id="RHEA-COMP:9863"/>
        <dbReference type="Rhea" id="RHEA-COMP:11604"/>
        <dbReference type="ChEBI" id="CHEBI:15378"/>
        <dbReference type="ChEBI" id="CHEBI:29999"/>
        <dbReference type="ChEBI" id="CHEBI:30616"/>
        <dbReference type="ChEBI" id="CHEBI:83421"/>
        <dbReference type="ChEBI" id="CHEBI:456216"/>
        <dbReference type="EC" id="2.7.11.1"/>
    </reaction>
</comment>
<evidence type="ECO:0000256" key="6">
    <source>
        <dbReference type="ARBA" id="ARBA00022840"/>
    </source>
</evidence>
<dbReference type="SUPFAM" id="SSF56112">
    <property type="entry name" value="Protein kinase-like (PK-like)"/>
    <property type="match status" value="1"/>
</dbReference>
<evidence type="ECO:0000256" key="3">
    <source>
        <dbReference type="ARBA" id="ARBA00022679"/>
    </source>
</evidence>
<sequence>MPTNKENIKHNSSFSSMKLFGRKSRSSKDSKPDSKPVSPQKTSSTDHSRKSPPPNEASSHHLSSHIFKKNPSTTNLRAPVPVNSSSSLSNLVSHNVNPFSAAANDILGCGTAIASPREGRGHGHNVDRSDHPLKSRHLHNENIVYNPYGINNTVGTGPGTDHDGNTSHDIGFYMHDGSDNVKLLPLPIADPNSFLPDEIKQFSVQLTDNFMFDSENKSIGSGGSSEVKKVKSSYRQKDIYALKKLRMVHNETPEKFYKRCSKEFIIAKHVSKNVHIASTYYLLKIPTTTYTTRGWGFIMELCVCDLFFLIEKVGWKDVPLNYKFCIFKQIAQGIRYLHDNGIVHRDIKPENVLVTKDGVFKLTDFGISDWYHTDPEDPTSPTKRCEGIIGSTPYSPPEVMLYDDRKPHPKELQKPYDPLLMDCYALGVVFFALINGSLPFFESYTSDPKFREFELSYSNFINHQNKHFRDKGNYKPGPGGEYKLARAFKNTEATRVAWRLVDPVAETRYTIDDLFNDPWFQGIETCIDPYDDEYNDKLKMRVPELRRTSSEANLTPMHSNQTIGDYSDASSINTEVSISDSIVQNGHSLRKPRSMVEIAQSPHIPKNKTSNKSPALNSITEQECQHHIDDIVHHNIKFTVNNNNDNDDEEEEDGDDEREEEEKNKTLDEILDDSKSIESGVRSIRISESPVPESISSSASSITSSKSKKKHIIHHHLDITNSLKQSSLPIH</sequence>
<evidence type="ECO:0000256" key="10">
    <source>
        <dbReference type="SAM" id="MobiDB-lite"/>
    </source>
</evidence>
<dbReference type="STRING" id="436907.A7TLM7"/>
<dbReference type="EMBL" id="DS480416">
    <property type="protein sequence ID" value="EDO16819.1"/>
    <property type="molecule type" value="Genomic_DNA"/>
</dbReference>
<protein>
    <recommendedName>
        <fullName evidence="1">non-specific serine/threonine protein kinase</fullName>
        <ecNumber evidence="1">2.7.11.1</ecNumber>
    </recommendedName>
</protein>
<dbReference type="FunFam" id="1.10.510.10:FF:000949">
    <property type="entry name" value="Serine/threonine-protein kinase PTK1/STK1"/>
    <property type="match status" value="1"/>
</dbReference>
<dbReference type="GO" id="GO:0044773">
    <property type="term" value="P:mitotic DNA damage checkpoint signaling"/>
    <property type="evidence" value="ECO:0007669"/>
    <property type="project" value="TreeGrafter"/>
</dbReference>
<dbReference type="GO" id="GO:0005524">
    <property type="term" value="F:ATP binding"/>
    <property type="evidence" value="ECO:0007669"/>
    <property type="project" value="UniProtKB-UniRule"/>
</dbReference>
<dbReference type="GeneID" id="5544991"/>
<dbReference type="PANTHER" id="PTHR44167">
    <property type="entry name" value="OVARIAN-SPECIFIC SERINE/THREONINE-PROTEIN KINASE LOK-RELATED"/>
    <property type="match status" value="1"/>
</dbReference>
<evidence type="ECO:0000313" key="12">
    <source>
        <dbReference type="EMBL" id="EDO16819.1"/>
    </source>
</evidence>
<dbReference type="InterPro" id="IPR008271">
    <property type="entry name" value="Ser/Thr_kinase_AS"/>
</dbReference>
<dbReference type="Gene3D" id="1.10.510.10">
    <property type="entry name" value="Transferase(Phosphotransferase) domain 1"/>
    <property type="match status" value="1"/>
</dbReference>
<dbReference type="RefSeq" id="XP_001644677.1">
    <property type="nucleotide sequence ID" value="XM_001644627.1"/>
</dbReference>
<evidence type="ECO:0000256" key="2">
    <source>
        <dbReference type="ARBA" id="ARBA00022527"/>
    </source>
</evidence>
<name>A7TLM7_VANPO</name>
<dbReference type="EC" id="2.7.11.1" evidence="1"/>
<keyword evidence="13" id="KW-1185">Reference proteome</keyword>
<dbReference type="SMART" id="SM00220">
    <property type="entry name" value="S_TKc"/>
    <property type="match status" value="1"/>
</dbReference>
<feature type="region of interest" description="Disordered" evidence="10">
    <location>
        <begin position="1"/>
        <end position="85"/>
    </location>
</feature>
<gene>
    <name evidence="12" type="ORF">Kpol_1056p20</name>
</gene>